<dbReference type="SFLD" id="SFLDS00029">
    <property type="entry name" value="Radical_SAM"/>
    <property type="match status" value="1"/>
</dbReference>
<dbReference type="Proteomes" id="UP000176915">
    <property type="component" value="Unassembled WGS sequence"/>
</dbReference>
<keyword evidence="1" id="KW-0949">S-adenosyl-L-methionine</keyword>
<accession>A0A1F5SUX5</accession>
<dbReference type="PANTHER" id="PTHR11228">
    <property type="entry name" value="RADICAL SAM DOMAIN PROTEIN"/>
    <property type="match status" value="1"/>
</dbReference>
<evidence type="ECO:0000256" key="4">
    <source>
        <dbReference type="ARBA" id="ARBA00023014"/>
    </source>
</evidence>
<dbReference type="AlphaFoldDB" id="A0A1F5SUX5"/>
<evidence type="ECO:0000313" key="8">
    <source>
        <dbReference type="Proteomes" id="UP000176915"/>
    </source>
</evidence>
<dbReference type="CDD" id="cd21109">
    <property type="entry name" value="SPASM"/>
    <property type="match status" value="1"/>
</dbReference>
<reference evidence="7 8" key="1">
    <citation type="journal article" date="2016" name="Nat. Commun.">
        <title>Thousands of microbial genomes shed light on interconnected biogeochemical processes in an aquifer system.</title>
        <authorList>
            <person name="Anantharaman K."/>
            <person name="Brown C.T."/>
            <person name="Hug L.A."/>
            <person name="Sharon I."/>
            <person name="Castelle C.J."/>
            <person name="Probst A.J."/>
            <person name="Thomas B.C."/>
            <person name="Singh A."/>
            <person name="Wilkins M.J."/>
            <person name="Karaoz U."/>
            <person name="Brodie E.L."/>
            <person name="Williams K.H."/>
            <person name="Hubbard S.S."/>
            <person name="Banfield J.F."/>
        </authorList>
    </citation>
    <scope>NUCLEOTIDE SEQUENCE [LARGE SCALE GENOMIC DNA]</scope>
</reference>
<evidence type="ECO:0000256" key="2">
    <source>
        <dbReference type="ARBA" id="ARBA00022723"/>
    </source>
</evidence>
<keyword evidence="2" id="KW-0479">Metal-binding</keyword>
<dbReference type="GO" id="GO:0051536">
    <property type="term" value="F:iron-sulfur cluster binding"/>
    <property type="evidence" value="ECO:0007669"/>
    <property type="project" value="UniProtKB-KW"/>
</dbReference>
<feature type="domain" description="4Fe4S-binding SPASM" evidence="6">
    <location>
        <begin position="243"/>
        <end position="290"/>
    </location>
</feature>
<comment type="caution">
    <text evidence="7">The sequence shown here is derived from an EMBL/GenBank/DDBJ whole genome shotgun (WGS) entry which is preliminary data.</text>
</comment>
<dbReference type="SFLD" id="SFLDG01067">
    <property type="entry name" value="SPASM/twitch_domain_containing"/>
    <property type="match status" value="1"/>
</dbReference>
<gene>
    <name evidence="7" type="ORF">A3H09_00830</name>
</gene>
<dbReference type="CDD" id="cd01335">
    <property type="entry name" value="Radical_SAM"/>
    <property type="match status" value="1"/>
</dbReference>
<dbReference type="Pfam" id="PF04055">
    <property type="entry name" value="Radical_SAM"/>
    <property type="match status" value="1"/>
</dbReference>
<dbReference type="EMBL" id="MFFY01000047">
    <property type="protein sequence ID" value="OGF30527.1"/>
    <property type="molecule type" value="Genomic_DNA"/>
</dbReference>
<dbReference type="SUPFAM" id="SSF102114">
    <property type="entry name" value="Radical SAM enzymes"/>
    <property type="match status" value="1"/>
</dbReference>
<sequence length="336" mass="38298">MKKLKALDATIAITYKCNSRCRMCNIWQIKNPGDLPLEVFYNLSPNLKYINLTGGEPFLRPDLPAIVKIVKKVSPKARIIISSNGWATGLITRQVKAIIKIDKNIGLRISLDGLDAVHNQIRGLVGFYGQAIKTVESLKRLGVKNLGFSFTIMDFNADQLKAVYDLSKKMNLELALALVQNSEVYFKKNDNQIKKIEAAAENLSYIIAAELKSFKAKRLLRAYYDYGLWHYLKFNKRLLSSGAGFDSFFVDPSGDIYPSNLINLRLGNLGWAPLDQIWNSEEAGQTRRAIKGKNTQESWIICTIRGQMKKHWLKIVWWIFKNKFLKRNALLNDLHA</sequence>
<evidence type="ECO:0000259" key="5">
    <source>
        <dbReference type="Pfam" id="PF04055"/>
    </source>
</evidence>
<evidence type="ECO:0008006" key="9">
    <source>
        <dbReference type="Google" id="ProtNLM"/>
    </source>
</evidence>
<evidence type="ECO:0000313" key="7">
    <source>
        <dbReference type="EMBL" id="OGF30527.1"/>
    </source>
</evidence>
<protein>
    <recommendedName>
        <fullName evidence="9">Radical SAM core domain-containing protein</fullName>
    </recommendedName>
</protein>
<feature type="domain" description="Radical SAM core" evidence="5">
    <location>
        <begin position="12"/>
        <end position="164"/>
    </location>
</feature>
<name>A0A1F5SUX5_9BACT</name>
<organism evidence="7 8">
    <name type="scientific">Candidatus Falkowbacteria bacterium RIFCSPLOWO2_12_FULL_45_13</name>
    <dbReference type="NCBI Taxonomy" id="1797991"/>
    <lineage>
        <taxon>Bacteria</taxon>
        <taxon>Candidatus Falkowiibacteriota</taxon>
    </lineage>
</organism>
<dbReference type="InterPro" id="IPR023885">
    <property type="entry name" value="4Fe4S-binding_SPASM_dom"/>
</dbReference>
<dbReference type="InterPro" id="IPR013785">
    <property type="entry name" value="Aldolase_TIM"/>
</dbReference>
<dbReference type="GO" id="GO:0046872">
    <property type="term" value="F:metal ion binding"/>
    <property type="evidence" value="ECO:0007669"/>
    <property type="project" value="UniProtKB-KW"/>
</dbReference>
<evidence type="ECO:0000259" key="6">
    <source>
        <dbReference type="Pfam" id="PF13186"/>
    </source>
</evidence>
<evidence type="ECO:0000256" key="1">
    <source>
        <dbReference type="ARBA" id="ARBA00022691"/>
    </source>
</evidence>
<dbReference type="InterPro" id="IPR050377">
    <property type="entry name" value="Radical_SAM_PqqE_MftC-like"/>
</dbReference>
<dbReference type="Pfam" id="PF13186">
    <property type="entry name" value="SPASM"/>
    <property type="match status" value="1"/>
</dbReference>
<proteinExistence type="predicted"/>
<keyword evidence="4" id="KW-0411">Iron-sulfur</keyword>
<dbReference type="GO" id="GO:0003824">
    <property type="term" value="F:catalytic activity"/>
    <property type="evidence" value="ECO:0007669"/>
    <property type="project" value="InterPro"/>
</dbReference>
<dbReference type="InterPro" id="IPR058240">
    <property type="entry name" value="rSAM_sf"/>
</dbReference>
<keyword evidence="3" id="KW-0408">Iron</keyword>
<dbReference type="PANTHER" id="PTHR11228:SF7">
    <property type="entry name" value="PQQA PEPTIDE CYCLASE"/>
    <property type="match status" value="1"/>
</dbReference>
<dbReference type="Gene3D" id="3.20.20.70">
    <property type="entry name" value="Aldolase class I"/>
    <property type="match status" value="1"/>
</dbReference>
<evidence type="ECO:0000256" key="3">
    <source>
        <dbReference type="ARBA" id="ARBA00023004"/>
    </source>
</evidence>
<dbReference type="InterPro" id="IPR007197">
    <property type="entry name" value="rSAM"/>
</dbReference>